<evidence type="ECO:0000259" key="2">
    <source>
        <dbReference type="PROSITE" id="PS50213"/>
    </source>
</evidence>
<feature type="signal peptide" evidence="1">
    <location>
        <begin position="1"/>
        <end position="16"/>
    </location>
</feature>
<sequence length="298" mass="31719">MLQLLFLLSASTQAQTVVDVVSETPGLELLTEAVVAADLVDTLSGEGPFTVFAPTNASFETLLYQLGAESLDNVSISDLTDILTYHVSPKEAYDTDLMDMDMVPTVFGKDLTIEVDGDMLSIYDETELAAMVTIANLNATNGVVHVIDKVLLSDPTVYQVMSTTPGLEIVSEAVGAAGLIPTLSEEGPFTVFAPTNESFAAVLEDLDVGGIEEIPEETVRSILLYHVVPGVAANSSSLTDGQELETALEGKTLEIDLDDEVQIEDDTDDQATVVSPDLEGSNGIVHVIDKVLIPDLEE</sequence>
<protein>
    <recommendedName>
        <fullName evidence="2">FAS1 domain-containing protein</fullName>
    </recommendedName>
</protein>
<organism evidence="3">
    <name type="scientific">Lotharella globosa</name>
    <dbReference type="NCBI Taxonomy" id="91324"/>
    <lineage>
        <taxon>Eukaryota</taxon>
        <taxon>Sar</taxon>
        <taxon>Rhizaria</taxon>
        <taxon>Cercozoa</taxon>
        <taxon>Chlorarachniophyceae</taxon>
        <taxon>Lotharella</taxon>
    </lineage>
</organism>
<dbReference type="Pfam" id="PF02469">
    <property type="entry name" value="Fasciclin"/>
    <property type="match status" value="2"/>
</dbReference>
<feature type="chain" id="PRO_5031554874" description="FAS1 domain-containing protein" evidence="1">
    <location>
        <begin position="17"/>
        <end position="298"/>
    </location>
</feature>
<evidence type="ECO:0000256" key="1">
    <source>
        <dbReference type="SAM" id="SignalP"/>
    </source>
</evidence>
<name>A0A7S4DYM2_9EUKA</name>
<dbReference type="InterPro" id="IPR000782">
    <property type="entry name" value="FAS1_domain"/>
</dbReference>
<reference evidence="3" key="1">
    <citation type="submission" date="2021-01" db="EMBL/GenBank/DDBJ databases">
        <authorList>
            <person name="Corre E."/>
            <person name="Pelletier E."/>
            <person name="Niang G."/>
            <person name="Scheremetjew M."/>
            <person name="Finn R."/>
            <person name="Kale V."/>
            <person name="Holt S."/>
            <person name="Cochrane G."/>
            <person name="Meng A."/>
            <person name="Brown T."/>
            <person name="Cohen L."/>
        </authorList>
    </citation>
    <scope>NUCLEOTIDE SEQUENCE</scope>
    <source>
        <strain evidence="3">CCCM811</strain>
    </source>
</reference>
<feature type="domain" description="FAS1" evidence="2">
    <location>
        <begin position="14"/>
        <end position="151"/>
    </location>
</feature>
<dbReference type="SMART" id="SM00554">
    <property type="entry name" value="FAS1"/>
    <property type="match status" value="2"/>
</dbReference>
<accession>A0A7S4DYM2</accession>
<dbReference type="GO" id="GO:0005615">
    <property type="term" value="C:extracellular space"/>
    <property type="evidence" value="ECO:0007669"/>
    <property type="project" value="TreeGrafter"/>
</dbReference>
<dbReference type="PROSITE" id="PS50213">
    <property type="entry name" value="FAS1"/>
    <property type="match status" value="2"/>
</dbReference>
<dbReference type="FunFam" id="2.30.180.10:FF:000032">
    <property type="entry name" value="Fasciclin domain-containing protein, putative"/>
    <property type="match status" value="2"/>
</dbReference>
<dbReference type="EMBL" id="HBIV01044093">
    <property type="protein sequence ID" value="CAE0679157.1"/>
    <property type="molecule type" value="Transcribed_RNA"/>
</dbReference>
<dbReference type="SUPFAM" id="SSF82153">
    <property type="entry name" value="FAS1 domain"/>
    <property type="match status" value="2"/>
</dbReference>
<dbReference type="InterPro" id="IPR036378">
    <property type="entry name" value="FAS1_dom_sf"/>
</dbReference>
<dbReference type="InterPro" id="IPR050904">
    <property type="entry name" value="Adhesion/Biosynth-related"/>
</dbReference>
<dbReference type="Gene3D" id="2.30.180.10">
    <property type="entry name" value="FAS1 domain"/>
    <property type="match status" value="2"/>
</dbReference>
<evidence type="ECO:0000313" key="3">
    <source>
        <dbReference type="EMBL" id="CAE0679157.1"/>
    </source>
</evidence>
<feature type="domain" description="FAS1" evidence="2">
    <location>
        <begin position="154"/>
        <end position="292"/>
    </location>
</feature>
<dbReference type="AlphaFoldDB" id="A0A7S4DYM2"/>
<gene>
    <name evidence="3" type="ORF">LGLO00237_LOCUS30940</name>
</gene>
<dbReference type="PANTHER" id="PTHR10900:SF77">
    <property type="entry name" value="FI19380P1"/>
    <property type="match status" value="1"/>
</dbReference>
<proteinExistence type="predicted"/>
<dbReference type="PANTHER" id="PTHR10900">
    <property type="entry name" value="PERIOSTIN-RELATED"/>
    <property type="match status" value="1"/>
</dbReference>
<keyword evidence="1" id="KW-0732">Signal</keyword>